<reference evidence="9" key="1">
    <citation type="submission" date="2022-10" db="EMBL/GenBank/DDBJ databases">
        <title>Determination and structural analysis of whole genome sequence of Sarocladium strictum F4-1.</title>
        <authorList>
            <person name="Hu L."/>
            <person name="Jiang Y."/>
        </authorList>
    </citation>
    <scope>NUCLEOTIDE SEQUENCE</scope>
    <source>
        <strain evidence="9">F4-1</strain>
    </source>
</reference>
<dbReference type="PANTHER" id="PTHR43785:SF12">
    <property type="entry name" value="TYPE-1 GLUTAMINE SYNTHETASE 2"/>
    <property type="match status" value="1"/>
</dbReference>
<dbReference type="PANTHER" id="PTHR43785">
    <property type="entry name" value="GAMMA-GLUTAMYLPUTRESCINE SYNTHETASE"/>
    <property type="match status" value="1"/>
</dbReference>
<evidence type="ECO:0000256" key="1">
    <source>
        <dbReference type="ARBA" id="ARBA00009897"/>
    </source>
</evidence>
<dbReference type="SUPFAM" id="SSF55931">
    <property type="entry name" value="Glutamine synthetase/guanido kinase"/>
    <property type="match status" value="1"/>
</dbReference>
<feature type="domain" description="GS catalytic" evidence="8">
    <location>
        <begin position="116"/>
        <end position="479"/>
    </location>
</feature>
<dbReference type="SUPFAM" id="SSF54368">
    <property type="entry name" value="Glutamine synthetase, N-terminal domain"/>
    <property type="match status" value="1"/>
</dbReference>
<evidence type="ECO:0000313" key="10">
    <source>
        <dbReference type="Proteomes" id="UP001175261"/>
    </source>
</evidence>
<dbReference type="GO" id="GO:0006542">
    <property type="term" value="P:glutamine biosynthetic process"/>
    <property type="evidence" value="ECO:0007669"/>
    <property type="project" value="InterPro"/>
</dbReference>
<evidence type="ECO:0000256" key="3">
    <source>
        <dbReference type="ARBA" id="ARBA00022598"/>
    </source>
</evidence>
<gene>
    <name evidence="9" type="ORF">NLU13_3617</name>
</gene>
<dbReference type="PROSITE" id="PS51987">
    <property type="entry name" value="GS_CATALYTIC"/>
    <property type="match status" value="1"/>
</dbReference>
<name>A0AA39GN47_SARSR</name>
<dbReference type="SMART" id="SM01230">
    <property type="entry name" value="Gln-synt_C"/>
    <property type="match status" value="1"/>
</dbReference>
<dbReference type="InterPro" id="IPR014746">
    <property type="entry name" value="Gln_synth/guanido_kin_cat_dom"/>
</dbReference>
<evidence type="ECO:0000313" key="9">
    <source>
        <dbReference type="EMBL" id="KAK0390044.1"/>
    </source>
</evidence>
<dbReference type="GO" id="GO:0005524">
    <property type="term" value="F:ATP binding"/>
    <property type="evidence" value="ECO:0007669"/>
    <property type="project" value="UniProtKB-KW"/>
</dbReference>
<dbReference type="GO" id="GO:0006576">
    <property type="term" value="P:biogenic amine metabolic process"/>
    <property type="evidence" value="ECO:0007669"/>
    <property type="project" value="UniProtKB-ARBA"/>
</dbReference>
<protein>
    <recommendedName>
        <fullName evidence="2">Glutamine synthetase</fullName>
    </recommendedName>
</protein>
<keyword evidence="3" id="KW-0436">Ligase</keyword>
<dbReference type="InterPro" id="IPR036651">
    <property type="entry name" value="Gln_synt_N_sf"/>
</dbReference>
<evidence type="ECO:0000256" key="7">
    <source>
        <dbReference type="RuleBase" id="RU000384"/>
    </source>
</evidence>
<dbReference type="Proteomes" id="UP001175261">
    <property type="component" value="Unassembled WGS sequence"/>
</dbReference>
<comment type="similarity">
    <text evidence="1 6 7">Belongs to the glutamine synthetase family.</text>
</comment>
<dbReference type="EMBL" id="JAPDFR010000002">
    <property type="protein sequence ID" value="KAK0390044.1"/>
    <property type="molecule type" value="Genomic_DNA"/>
</dbReference>
<sequence>MTVVTAENVAEILENDIMVKVAGVDADGILRGKIMIKSKFLSSVQSGFGFSSAVFGWDMHDMLYQGGVDCSAEDGTYADFTAYPDLSSYRRLPWEDNIPLFLLTFFAGEKPVAVCPRGILKDLTNRLCQQNFKARAGVELEFTNFQTPSEDGYSSSANPRPNLAAFLAKNAPSAVRPLTEGMFGYSITRPVASKDYFYDIYKTAGEISCDVEGWHTESGPGVYEAALAVKDVAEIADRVSLFKLLTRCIGMKHGATPCFMAKPLHGLPGNSGHIHISLTDLEGNNAFARATPNPSPRWPDLEHVSDDGYHFLAGVIDAIPDIMPLLAPNVNSYKRFVENFWAPVWLTWGLEDRMASIRLIAPPTCKPGATRLEIRTPGADVHPHYALSALFLAGMRGINEKLDITVPPSSARSEQNDKPQLLANTLDKALRRFTAPQSIARKLFDAKFIEAYAASREHELRLWREAVTDWEFTRYVETV</sequence>
<evidence type="ECO:0000256" key="5">
    <source>
        <dbReference type="ARBA" id="ARBA00022840"/>
    </source>
</evidence>
<evidence type="ECO:0000259" key="8">
    <source>
        <dbReference type="PROSITE" id="PS51987"/>
    </source>
</evidence>
<accession>A0AA39GN47</accession>
<proteinExistence type="inferred from homology"/>
<keyword evidence="4" id="KW-0547">Nucleotide-binding</keyword>
<comment type="caution">
    <text evidence="9">The sequence shown here is derived from an EMBL/GenBank/DDBJ whole genome shotgun (WGS) entry which is preliminary data.</text>
</comment>
<evidence type="ECO:0000256" key="4">
    <source>
        <dbReference type="ARBA" id="ARBA00022741"/>
    </source>
</evidence>
<dbReference type="FunFam" id="3.30.590.10:FF:000005">
    <property type="entry name" value="Probable glutamine synthetase"/>
    <property type="match status" value="1"/>
</dbReference>
<dbReference type="Pfam" id="PF00120">
    <property type="entry name" value="Gln-synt_C"/>
    <property type="match status" value="1"/>
</dbReference>
<dbReference type="AlphaFoldDB" id="A0AA39GN47"/>
<dbReference type="InterPro" id="IPR008146">
    <property type="entry name" value="Gln_synth_cat_dom"/>
</dbReference>
<dbReference type="Gene3D" id="3.10.20.70">
    <property type="entry name" value="Glutamine synthetase, N-terminal domain"/>
    <property type="match status" value="1"/>
</dbReference>
<organism evidence="9 10">
    <name type="scientific">Sarocladium strictum</name>
    <name type="common">Black bundle disease fungus</name>
    <name type="synonym">Acremonium strictum</name>
    <dbReference type="NCBI Taxonomy" id="5046"/>
    <lineage>
        <taxon>Eukaryota</taxon>
        <taxon>Fungi</taxon>
        <taxon>Dikarya</taxon>
        <taxon>Ascomycota</taxon>
        <taxon>Pezizomycotina</taxon>
        <taxon>Sordariomycetes</taxon>
        <taxon>Hypocreomycetidae</taxon>
        <taxon>Hypocreales</taxon>
        <taxon>Sarocladiaceae</taxon>
        <taxon>Sarocladium</taxon>
    </lineage>
</organism>
<evidence type="ECO:0000256" key="2">
    <source>
        <dbReference type="ARBA" id="ARBA00021364"/>
    </source>
</evidence>
<keyword evidence="5" id="KW-0067">ATP-binding</keyword>
<dbReference type="Gene3D" id="3.30.590.10">
    <property type="entry name" value="Glutamine synthetase/guanido kinase, catalytic domain"/>
    <property type="match status" value="1"/>
</dbReference>
<keyword evidence="10" id="KW-1185">Reference proteome</keyword>
<dbReference type="GO" id="GO:0004356">
    <property type="term" value="F:glutamine synthetase activity"/>
    <property type="evidence" value="ECO:0007669"/>
    <property type="project" value="InterPro"/>
</dbReference>
<evidence type="ECO:0000256" key="6">
    <source>
        <dbReference type="PROSITE-ProRule" id="PRU01331"/>
    </source>
</evidence>